<comment type="caution">
    <text evidence="1">The sequence shown here is derived from an EMBL/GenBank/DDBJ whole genome shotgun (WGS) entry which is preliminary data.</text>
</comment>
<gene>
    <name evidence="1" type="ORF">LCGC14_0612120</name>
</gene>
<dbReference type="EMBL" id="LAZR01001017">
    <property type="protein sequence ID" value="KKN52480.1"/>
    <property type="molecule type" value="Genomic_DNA"/>
</dbReference>
<protein>
    <submittedName>
        <fullName evidence="1">Uncharacterized protein</fullName>
    </submittedName>
</protein>
<dbReference type="AlphaFoldDB" id="A0A0F9R7F6"/>
<accession>A0A0F9R7F6</accession>
<proteinExistence type="predicted"/>
<reference evidence="1" key="1">
    <citation type="journal article" date="2015" name="Nature">
        <title>Complex archaea that bridge the gap between prokaryotes and eukaryotes.</title>
        <authorList>
            <person name="Spang A."/>
            <person name="Saw J.H."/>
            <person name="Jorgensen S.L."/>
            <person name="Zaremba-Niedzwiedzka K."/>
            <person name="Martijn J."/>
            <person name="Lind A.E."/>
            <person name="van Eijk R."/>
            <person name="Schleper C."/>
            <person name="Guy L."/>
            <person name="Ettema T.J."/>
        </authorList>
    </citation>
    <scope>NUCLEOTIDE SEQUENCE</scope>
</reference>
<sequence length="164" mass="18102">MAASDTHTTIKEYIYKSLYPVMLCRCRAPEILRVPGSSVIFINLNCRTHSPPMQLSRGHKVVVVTVVVSIGPNRPFIDDLECGGPASRTDPTLHAQNPKTFELTTCRANYRPLLSHIGPHLAREDLSSDAPNTSLQPLTSHYISKVTWPYSSIGYSGLKAISQI</sequence>
<organism evidence="1">
    <name type="scientific">marine sediment metagenome</name>
    <dbReference type="NCBI Taxonomy" id="412755"/>
    <lineage>
        <taxon>unclassified sequences</taxon>
        <taxon>metagenomes</taxon>
        <taxon>ecological metagenomes</taxon>
    </lineage>
</organism>
<evidence type="ECO:0000313" key="1">
    <source>
        <dbReference type="EMBL" id="KKN52480.1"/>
    </source>
</evidence>
<name>A0A0F9R7F6_9ZZZZ</name>